<sequence>MTAAEAETAANKPQSTPTDAEEPAVKITEPSTLAPFSPLADVRAGQYQVCRPRTSPLTIKRDVHNESDFAKKTVALQYLQPAMLPTFYTKTGEPFSNGLPVGQETETSVQNSAKRREFDDSVTRMNVTLPLKAPKLAKPFPDPVKTMYSHTLSDQEKAEHMLAETKMLRTYAENMKNRQKQKQAGESAGAGASQQGTRNYSTFHNLPKLMTDSKGECQKPADNRKEPCGWVKKEKPPQAKKQPKSKTQDNTKPKKRTTGWAESGALRSSPSRKRRTILNRRRGRRDGPNPAPFPGRRNGCRSS</sequence>
<protein>
    <submittedName>
        <fullName evidence="2">Uncharacterized protein</fullName>
    </submittedName>
</protein>
<evidence type="ECO:0000256" key="1">
    <source>
        <dbReference type="SAM" id="MobiDB-lite"/>
    </source>
</evidence>
<dbReference type="EMBL" id="JASPKY010000461">
    <property type="protein sequence ID" value="KAK9696122.1"/>
    <property type="molecule type" value="Genomic_DNA"/>
</dbReference>
<gene>
    <name evidence="2" type="ORF">QE152_g32104</name>
</gene>
<evidence type="ECO:0000313" key="2">
    <source>
        <dbReference type="EMBL" id="KAK9696122.1"/>
    </source>
</evidence>
<name>A0AAW1J0E1_POPJA</name>
<keyword evidence="3" id="KW-1185">Reference proteome</keyword>
<accession>A0AAW1J0E1</accession>
<dbReference type="Proteomes" id="UP001458880">
    <property type="component" value="Unassembled WGS sequence"/>
</dbReference>
<feature type="compositionally biased region" description="Basic and acidic residues" evidence="1">
    <location>
        <begin position="211"/>
        <end position="237"/>
    </location>
</feature>
<evidence type="ECO:0000313" key="3">
    <source>
        <dbReference type="Proteomes" id="UP001458880"/>
    </source>
</evidence>
<feature type="compositionally biased region" description="Basic residues" evidence="1">
    <location>
        <begin position="270"/>
        <end position="284"/>
    </location>
</feature>
<feature type="region of interest" description="Disordered" evidence="1">
    <location>
        <begin position="175"/>
        <end position="303"/>
    </location>
</feature>
<feature type="compositionally biased region" description="Low complexity" evidence="1">
    <location>
        <begin position="182"/>
        <end position="196"/>
    </location>
</feature>
<reference evidence="2 3" key="1">
    <citation type="journal article" date="2024" name="BMC Genomics">
        <title>De novo assembly and annotation of Popillia japonica's genome with initial clues to its potential as an invasive pest.</title>
        <authorList>
            <person name="Cucini C."/>
            <person name="Boschi S."/>
            <person name="Funari R."/>
            <person name="Cardaioli E."/>
            <person name="Iannotti N."/>
            <person name="Marturano G."/>
            <person name="Paoli F."/>
            <person name="Bruttini M."/>
            <person name="Carapelli A."/>
            <person name="Frati F."/>
            <person name="Nardi F."/>
        </authorList>
    </citation>
    <scope>NUCLEOTIDE SEQUENCE [LARGE SCALE GENOMIC DNA]</scope>
    <source>
        <strain evidence="2">DMR45628</strain>
    </source>
</reference>
<dbReference type="AlphaFoldDB" id="A0AAW1J0E1"/>
<feature type="region of interest" description="Disordered" evidence="1">
    <location>
        <begin position="1"/>
        <end position="33"/>
    </location>
</feature>
<comment type="caution">
    <text evidence="2">The sequence shown here is derived from an EMBL/GenBank/DDBJ whole genome shotgun (WGS) entry which is preliminary data.</text>
</comment>
<proteinExistence type="predicted"/>
<organism evidence="2 3">
    <name type="scientific">Popillia japonica</name>
    <name type="common">Japanese beetle</name>
    <dbReference type="NCBI Taxonomy" id="7064"/>
    <lineage>
        <taxon>Eukaryota</taxon>
        <taxon>Metazoa</taxon>
        <taxon>Ecdysozoa</taxon>
        <taxon>Arthropoda</taxon>
        <taxon>Hexapoda</taxon>
        <taxon>Insecta</taxon>
        <taxon>Pterygota</taxon>
        <taxon>Neoptera</taxon>
        <taxon>Endopterygota</taxon>
        <taxon>Coleoptera</taxon>
        <taxon>Polyphaga</taxon>
        <taxon>Scarabaeiformia</taxon>
        <taxon>Scarabaeidae</taxon>
        <taxon>Rutelinae</taxon>
        <taxon>Popillia</taxon>
    </lineage>
</organism>
<feature type="region of interest" description="Disordered" evidence="1">
    <location>
        <begin position="95"/>
        <end position="117"/>
    </location>
</feature>